<reference evidence="2" key="1">
    <citation type="submission" date="2020-01" db="EMBL/GenBank/DDBJ databases">
        <authorList>
            <person name="Mishra B."/>
        </authorList>
    </citation>
    <scope>NUCLEOTIDE SEQUENCE [LARGE SCALE GENOMIC DNA]</scope>
</reference>
<dbReference type="EMBL" id="CACVBM020001096">
    <property type="protein sequence ID" value="CAA7030630.1"/>
    <property type="molecule type" value="Genomic_DNA"/>
</dbReference>
<proteinExistence type="predicted"/>
<evidence type="ECO:0000256" key="1">
    <source>
        <dbReference type="SAM" id="MobiDB-lite"/>
    </source>
</evidence>
<evidence type="ECO:0000313" key="2">
    <source>
        <dbReference type="EMBL" id="CAA7030630.1"/>
    </source>
</evidence>
<evidence type="ECO:0000313" key="3">
    <source>
        <dbReference type="Proteomes" id="UP000467841"/>
    </source>
</evidence>
<feature type="compositionally biased region" description="Low complexity" evidence="1">
    <location>
        <begin position="57"/>
        <end position="66"/>
    </location>
</feature>
<name>A0A6D2IQD5_9BRAS</name>
<protein>
    <submittedName>
        <fullName evidence="2">Uncharacterized protein</fullName>
    </submittedName>
</protein>
<feature type="compositionally biased region" description="Polar residues" evidence="1">
    <location>
        <begin position="86"/>
        <end position="100"/>
    </location>
</feature>
<gene>
    <name evidence="2" type="ORF">MERR_LOCUS17865</name>
</gene>
<accession>A0A6D2IQD5</accession>
<dbReference type="AlphaFoldDB" id="A0A6D2IQD5"/>
<keyword evidence="3" id="KW-1185">Reference proteome</keyword>
<feature type="region of interest" description="Disordered" evidence="1">
    <location>
        <begin position="17"/>
        <end position="140"/>
    </location>
</feature>
<comment type="caution">
    <text evidence="2">The sequence shown here is derived from an EMBL/GenBank/DDBJ whole genome shotgun (WGS) entry which is preliminary data.</text>
</comment>
<organism evidence="2 3">
    <name type="scientific">Microthlaspi erraticum</name>
    <dbReference type="NCBI Taxonomy" id="1685480"/>
    <lineage>
        <taxon>Eukaryota</taxon>
        <taxon>Viridiplantae</taxon>
        <taxon>Streptophyta</taxon>
        <taxon>Embryophyta</taxon>
        <taxon>Tracheophyta</taxon>
        <taxon>Spermatophyta</taxon>
        <taxon>Magnoliopsida</taxon>
        <taxon>eudicotyledons</taxon>
        <taxon>Gunneridae</taxon>
        <taxon>Pentapetalae</taxon>
        <taxon>rosids</taxon>
        <taxon>malvids</taxon>
        <taxon>Brassicales</taxon>
        <taxon>Brassicaceae</taxon>
        <taxon>Coluteocarpeae</taxon>
        <taxon>Microthlaspi</taxon>
    </lineage>
</organism>
<sequence length="140" mass="15371">MRFIGVKRLVQTALPSNSVRTAHTGRPRNYRSAIDPRLDTSSVLPSARPSSRTDPGSNNPRSSRPSLATIKPCTTTPREPGGIASRTCNTTRATHTSIPSDQKVIVPRPAETFDQYHPSGRTRRTNEESLGHDRPDRADS</sequence>
<dbReference type="Proteomes" id="UP000467841">
    <property type="component" value="Unassembled WGS sequence"/>
</dbReference>
<feature type="compositionally biased region" description="Basic and acidic residues" evidence="1">
    <location>
        <begin position="124"/>
        <end position="140"/>
    </location>
</feature>
<feature type="compositionally biased region" description="Polar residues" evidence="1">
    <location>
        <begin position="39"/>
        <end position="56"/>
    </location>
</feature>